<keyword evidence="3 8" id="KW-0418">Kinase</keyword>
<evidence type="ECO:0000256" key="4">
    <source>
        <dbReference type="ARBA" id="ARBA00022840"/>
    </source>
</evidence>
<dbReference type="GO" id="GO:0004674">
    <property type="term" value="F:protein serine/threonine kinase activity"/>
    <property type="evidence" value="ECO:0007669"/>
    <property type="project" value="TreeGrafter"/>
</dbReference>
<reference evidence="8 9" key="1">
    <citation type="submission" date="2014-02" db="EMBL/GenBank/DDBJ databases">
        <title>The small core and large imbalanced accessory genome model reveals a collaborative survival strategy of Sorangium cellulosum strains in nature.</title>
        <authorList>
            <person name="Han K."/>
            <person name="Peng R."/>
            <person name="Blom J."/>
            <person name="Li Y.-Z."/>
        </authorList>
    </citation>
    <scope>NUCLEOTIDE SEQUENCE [LARGE SCALE GENOMIC DNA]</scope>
    <source>
        <strain evidence="8 9">So0008-312</strain>
    </source>
</reference>
<feature type="region of interest" description="Disordered" evidence="5">
    <location>
        <begin position="386"/>
        <end position="451"/>
    </location>
</feature>
<sequence length="533" mass="56030">MTSLKPRAEDRAAARGRTDAPGTPEGVPGRQEVVAGRYAVETRIGAGGLGVVQLATDLESGRHVALKRVDPAIAQNRHAVERLLRGARAARALSGRYVARVLDVGAEGGAPFIVSEYLEGSDFTSYLQRRGPLRLREAVKYLLQICEAVAEAHAAGLLHRDIKPENLFLSIGAGAPSVKVLDFGVSAVACGVESEGPNAASGAMRGSLLYMAPEQMRSAGGIDERADIWSIGAVAYALLCGVSPFEAPTELDICTRVLSEPPSPFPPHVEPAELRTLLLRCLDKDPEARPPDVAKLAFALARFGGEGAEDAAERVWEVLRAEDETVRMATPAPVAVDEWAPDTLADLPRMSPDDLLHDLETTAKWDAAAGTRHSDVTLVSHAGASWDGGEQLRASRTPPPVLTVSPPERSSDPAANGPGQRPSSEETPVPLAGRAAQRISADARAPAETERLTVVRRPPSPWPRRLAVAAAGLGLLAGLVGVWFVQARTLDADKGVPPAAKSVERRAVPAASSSAASLPAATALPTPEPAPEP</sequence>
<dbReference type="Gene3D" id="1.10.510.10">
    <property type="entry name" value="Transferase(Phosphotransferase) domain 1"/>
    <property type="match status" value="1"/>
</dbReference>
<gene>
    <name evidence="8" type="ORF">BE15_40065</name>
</gene>
<proteinExistence type="predicted"/>
<dbReference type="GO" id="GO:0005524">
    <property type="term" value="F:ATP binding"/>
    <property type="evidence" value="ECO:0007669"/>
    <property type="project" value="UniProtKB-KW"/>
</dbReference>
<feature type="non-terminal residue" evidence="8">
    <location>
        <position position="533"/>
    </location>
</feature>
<keyword evidence="6" id="KW-0812">Transmembrane</keyword>
<dbReference type="EMBL" id="JEMA01000416">
    <property type="protein sequence ID" value="KYF70176.1"/>
    <property type="molecule type" value="Genomic_DNA"/>
</dbReference>
<evidence type="ECO:0000256" key="6">
    <source>
        <dbReference type="SAM" id="Phobius"/>
    </source>
</evidence>
<dbReference type="Proteomes" id="UP000075260">
    <property type="component" value="Unassembled WGS sequence"/>
</dbReference>
<evidence type="ECO:0000256" key="1">
    <source>
        <dbReference type="ARBA" id="ARBA00022679"/>
    </source>
</evidence>
<name>A0A150QR74_SORCE</name>
<evidence type="ECO:0000256" key="2">
    <source>
        <dbReference type="ARBA" id="ARBA00022741"/>
    </source>
</evidence>
<organism evidence="8 9">
    <name type="scientific">Sorangium cellulosum</name>
    <name type="common">Polyangium cellulosum</name>
    <dbReference type="NCBI Taxonomy" id="56"/>
    <lineage>
        <taxon>Bacteria</taxon>
        <taxon>Pseudomonadati</taxon>
        <taxon>Myxococcota</taxon>
        <taxon>Polyangia</taxon>
        <taxon>Polyangiales</taxon>
        <taxon>Polyangiaceae</taxon>
        <taxon>Sorangium</taxon>
    </lineage>
</organism>
<evidence type="ECO:0000313" key="8">
    <source>
        <dbReference type="EMBL" id="KYF70176.1"/>
    </source>
</evidence>
<feature type="compositionally biased region" description="Low complexity" evidence="5">
    <location>
        <begin position="509"/>
        <end position="525"/>
    </location>
</feature>
<keyword evidence="6" id="KW-1133">Transmembrane helix</keyword>
<dbReference type="RefSeq" id="WP_061607814.1">
    <property type="nucleotide sequence ID" value="NZ_JEMA01000416.1"/>
</dbReference>
<keyword evidence="2" id="KW-0547">Nucleotide-binding</keyword>
<keyword evidence="4" id="KW-0067">ATP-binding</keyword>
<keyword evidence="6" id="KW-0472">Membrane</keyword>
<evidence type="ECO:0000256" key="5">
    <source>
        <dbReference type="SAM" id="MobiDB-lite"/>
    </source>
</evidence>
<feature type="compositionally biased region" description="Basic and acidic residues" evidence="5">
    <location>
        <begin position="1"/>
        <end position="18"/>
    </location>
</feature>
<evidence type="ECO:0000259" key="7">
    <source>
        <dbReference type="PROSITE" id="PS50011"/>
    </source>
</evidence>
<dbReference type="Gene3D" id="3.30.200.20">
    <property type="entry name" value="Phosphorylase Kinase, domain 1"/>
    <property type="match status" value="1"/>
</dbReference>
<dbReference type="SUPFAM" id="SSF56112">
    <property type="entry name" value="Protein kinase-like (PK-like)"/>
    <property type="match status" value="1"/>
</dbReference>
<comment type="caution">
    <text evidence="8">The sequence shown here is derived from an EMBL/GenBank/DDBJ whole genome shotgun (WGS) entry which is preliminary data.</text>
</comment>
<dbReference type="CDD" id="cd14014">
    <property type="entry name" value="STKc_PknB_like"/>
    <property type="match status" value="1"/>
</dbReference>
<dbReference type="Pfam" id="PF00069">
    <property type="entry name" value="Pkinase"/>
    <property type="match status" value="1"/>
</dbReference>
<feature type="transmembrane region" description="Helical" evidence="6">
    <location>
        <begin position="466"/>
        <end position="485"/>
    </location>
</feature>
<evidence type="ECO:0000313" key="9">
    <source>
        <dbReference type="Proteomes" id="UP000075260"/>
    </source>
</evidence>
<dbReference type="InterPro" id="IPR000719">
    <property type="entry name" value="Prot_kinase_dom"/>
</dbReference>
<feature type="domain" description="Protein kinase" evidence="7">
    <location>
        <begin position="38"/>
        <end position="303"/>
    </location>
</feature>
<protein>
    <submittedName>
        <fullName evidence="8">Protein kinase</fullName>
    </submittedName>
</protein>
<accession>A0A150QR74</accession>
<dbReference type="OrthoDB" id="5492218at2"/>
<dbReference type="PANTHER" id="PTHR43289">
    <property type="entry name" value="MITOGEN-ACTIVATED PROTEIN KINASE KINASE KINASE 20-RELATED"/>
    <property type="match status" value="1"/>
</dbReference>
<dbReference type="PANTHER" id="PTHR43289:SF6">
    <property type="entry name" value="SERINE_THREONINE-PROTEIN KINASE NEKL-3"/>
    <property type="match status" value="1"/>
</dbReference>
<dbReference type="SMART" id="SM00220">
    <property type="entry name" value="S_TKc"/>
    <property type="match status" value="1"/>
</dbReference>
<dbReference type="PROSITE" id="PS00108">
    <property type="entry name" value="PROTEIN_KINASE_ST"/>
    <property type="match status" value="1"/>
</dbReference>
<feature type="region of interest" description="Disordered" evidence="5">
    <location>
        <begin position="1"/>
        <end position="29"/>
    </location>
</feature>
<dbReference type="InterPro" id="IPR008271">
    <property type="entry name" value="Ser/Thr_kinase_AS"/>
</dbReference>
<dbReference type="PROSITE" id="PS50011">
    <property type="entry name" value="PROTEIN_KINASE_DOM"/>
    <property type="match status" value="1"/>
</dbReference>
<feature type="region of interest" description="Disordered" evidence="5">
    <location>
        <begin position="495"/>
        <end position="533"/>
    </location>
</feature>
<evidence type="ECO:0000256" key="3">
    <source>
        <dbReference type="ARBA" id="ARBA00022777"/>
    </source>
</evidence>
<dbReference type="AlphaFoldDB" id="A0A150QR74"/>
<dbReference type="InterPro" id="IPR011009">
    <property type="entry name" value="Kinase-like_dom_sf"/>
</dbReference>
<keyword evidence="1" id="KW-0808">Transferase</keyword>